<proteinExistence type="inferred from homology"/>
<keyword evidence="5" id="KW-0560">Oxidoreductase</keyword>
<organism evidence="8 9">
    <name type="scientific">Novosphingobium colocasiae</name>
    <dbReference type="NCBI Taxonomy" id="1256513"/>
    <lineage>
        <taxon>Bacteria</taxon>
        <taxon>Pseudomonadati</taxon>
        <taxon>Pseudomonadota</taxon>
        <taxon>Alphaproteobacteria</taxon>
        <taxon>Sphingomonadales</taxon>
        <taxon>Sphingomonadaceae</taxon>
        <taxon>Novosphingobium</taxon>
    </lineage>
</organism>
<evidence type="ECO:0000256" key="4">
    <source>
        <dbReference type="ARBA" id="ARBA00022827"/>
    </source>
</evidence>
<reference evidence="8" key="1">
    <citation type="journal article" date="2014" name="Int. J. Syst. Evol. Microbiol.">
        <title>Complete genome sequence of Corynebacterium casei LMG S-19264T (=DSM 44701T), isolated from a smear-ripened cheese.</title>
        <authorList>
            <consortium name="US DOE Joint Genome Institute (JGI-PGF)"/>
            <person name="Walter F."/>
            <person name="Albersmeier A."/>
            <person name="Kalinowski J."/>
            <person name="Ruckert C."/>
        </authorList>
    </citation>
    <scope>NUCLEOTIDE SEQUENCE</scope>
    <source>
        <strain evidence="8">KCTC 32255</strain>
    </source>
</reference>
<evidence type="ECO:0000313" key="8">
    <source>
        <dbReference type="EMBL" id="GGY95764.1"/>
    </source>
</evidence>
<comment type="cofactor">
    <cofactor evidence="1">
        <name>FAD</name>
        <dbReference type="ChEBI" id="CHEBI:57692"/>
    </cofactor>
</comment>
<gene>
    <name evidence="8" type="primary">acd</name>
    <name evidence="8" type="ORF">GCM10011614_08130</name>
</gene>
<keyword evidence="9" id="KW-1185">Reference proteome</keyword>
<dbReference type="CDD" id="cd00567">
    <property type="entry name" value="ACAD"/>
    <property type="match status" value="1"/>
</dbReference>
<evidence type="ECO:0000256" key="2">
    <source>
        <dbReference type="ARBA" id="ARBA00009347"/>
    </source>
</evidence>
<feature type="domain" description="Acyl-CoA dehydrogenase/oxidase C-terminal" evidence="6">
    <location>
        <begin position="227"/>
        <end position="360"/>
    </location>
</feature>
<sequence length="376" mass="38969">MNFNFDEDQRSLGETVAAVLADDAQLLAPDPVEAGTSKAWEALAELGLFSLLVPEDLGGAGFSLIDVSLAIEALGAGLAPPGIASTLVVTELLSRYGSDQLKARWLPGIATGELHAALAIQEVGSGPDPLSMRTAFVANGLSGTKMLVDGGSEADLFLVLAGSADGPAVVVIDAKADGVSCRAHDGLDPSSALAEVTFDNVAVGDDDILGGAAAADAVATLQDLGATVAAGMQIGIAARVLDISVEYAKVRVQFGQPIGAFQGIKHVCADLAVAVESGRSAAYYAFWAVAEDAPDRARAASMAKAYCGEVARDGCNRATQIHGGMGFTWELALHRYMRRARILEQAFGNSDWHYDRVTEQTVLANGHATRDEAVSV</sequence>
<dbReference type="Proteomes" id="UP000648075">
    <property type="component" value="Unassembled WGS sequence"/>
</dbReference>
<dbReference type="RefSeq" id="WP_189619853.1">
    <property type="nucleotide sequence ID" value="NZ_BMZA01000002.1"/>
</dbReference>
<dbReference type="GO" id="GO:0050660">
    <property type="term" value="F:flavin adenine dinucleotide binding"/>
    <property type="evidence" value="ECO:0007669"/>
    <property type="project" value="InterPro"/>
</dbReference>
<evidence type="ECO:0000313" key="9">
    <source>
        <dbReference type="Proteomes" id="UP000648075"/>
    </source>
</evidence>
<feature type="domain" description="Acyl-CoA dehydrogenase/oxidase N-terminal" evidence="7">
    <location>
        <begin position="7"/>
        <end position="113"/>
    </location>
</feature>
<evidence type="ECO:0000259" key="7">
    <source>
        <dbReference type="Pfam" id="PF02771"/>
    </source>
</evidence>
<dbReference type="InterPro" id="IPR046373">
    <property type="entry name" value="Acyl-CoA_Oxase/DH_mid-dom_sf"/>
</dbReference>
<comment type="similarity">
    <text evidence="2">Belongs to the acyl-CoA dehydrogenase family.</text>
</comment>
<evidence type="ECO:0000259" key="6">
    <source>
        <dbReference type="Pfam" id="PF00441"/>
    </source>
</evidence>
<dbReference type="InterPro" id="IPR013786">
    <property type="entry name" value="AcylCoA_DH/ox_N"/>
</dbReference>
<dbReference type="PANTHER" id="PTHR43884">
    <property type="entry name" value="ACYL-COA DEHYDROGENASE"/>
    <property type="match status" value="1"/>
</dbReference>
<dbReference type="Pfam" id="PF02771">
    <property type="entry name" value="Acyl-CoA_dh_N"/>
    <property type="match status" value="1"/>
</dbReference>
<evidence type="ECO:0000256" key="5">
    <source>
        <dbReference type="ARBA" id="ARBA00023002"/>
    </source>
</evidence>
<name>A0A918UEF7_9SPHN</name>
<dbReference type="Pfam" id="PF00441">
    <property type="entry name" value="Acyl-CoA_dh_1"/>
    <property type="match status" value="1"/>
</dbReference>
<keyword evidence="3" id="KW-0285">Flavoprotein</keyword>
<comment type="caution">
    <text evidence="8">The sequence shown here is derived from an EMBL/GenBank/DDBJ whole genome shotgun (WGS) entry which is preliminary data.</text>
</comment>
<evidence type="ECO:0000256" key="1">
    <source>
        <dbReference type="ARBA" id="ARBA00001974"/>
    </source>
</evidence>
<dbReference type="GO" id="GO:0003995">
    <property type="term" value="F:acyl-CoA dehydrogenase activity"/>
    <property type="evidence" value="ECO:0007669"/>
    <property type="project" value="TreeGrafter"/>
</dbReference>
<protein>
    <submittedName>
        <fullName evidence="8">Acyl-CoA dehydrogenase</fullName>
    </submittedName>
</protein>
<keyword evidence="4" id="KW-0274">FAD</keyword>
<evidence type="ECO:0000256" key="3">
    <source>
        <dbReference type="ARBA" id="ARBA00022630"/>
    </source>
</evidence>
<dbReference type="SUPFAM" id="SSF47203">
    <property type="entry name" value="Acyl-CoA dehydrogenase C-terminal domain-like"/>
    <property type="match status" value="1"/>
</dbReference>
<dbReference type="InterPro" id="IPR036250">
    <property type="entry name" value="AcylCo_DH-like_C"/>
</dbReference>
<dbReference type="AlphaFoldDB" id="A0A918UEF7"/>
<dbReference type="InterPro" id="IPR009075">
    <property type="entry name" value="AcylCo_DH/oxidase_C"/>
</dbReference>
<dbReference type="EMBL" id="BMZA01000002">
    <property type="protein sequence ID" value="GGY95764.1"/>
    <property type="molecule type" value="Genomic_DNA"/>
</dbReference>
<dbReference type="Gene3D" id="2.40.110.10">
    <property type="entry name" value="Butyryl-CoA Dehydrogenase, subunit A, domain 2"/>
    <property type="match status" value="1"/>
</dbReference>
<dbReference type="Gene3D" id="1.20.140.10">
    <property type="entry name" value="Butyryl-CoA Dehydrogenase, subunit A, domain 3"/>
    <property type="match status" value="1"/>
</dbReference>
<accession>A0A918UEF7</accession>
<dbReference type="PANTHER" id="PTHR43884:SF20">
    <property type="entry name" value="ACYL-COA DEHYDROGENASE FADE28"/>
    <property type="match status" value="1"/>
</dbReference>
<dbReference type="InterPro" id="IPR037069">
    <property type="entry name" value="AcylCoA_DH/ox_N_sf"/>
</dbReference>
<dbReference type="SUPFAM" id="SSF56645">
    <property type="entry name" value="Acyl-CoA dehydrogenase NM domain-like"/>
    <property type="match status" value="1"/>
</dbReference>
<dbReference type="Gene3D" id="1.10.540.10">
    <property type="entry name" value="Acyl-CoA dehydrogenase/oxidase, N-terminal domain"/>
    <property type="match status" value="1"/>
</dbReference>
<dbReference type="InterPro" id="IPR009100">
    <property type="entry name" value="AcylCoA_DH/oxidase_NM_dom_sf"/>
</dbReference>
<reference evidence="8" key="2">
    <citation type="submission" date="2020-09" db="EMBL/GenBank/DDBJ databases">
        <authorList>
            <person name="Sun Q."/>
            <person name="Kim S."/>
        </authorList>
    </citation>
    <scope>NUCLEOTIDE SEQUENCE</scope>
    <source>
        <strain evidence="8">KCTC 32255</strain>
    </source>
</reference>